<keyword evidence="3" id="KW-1185">Reference proteome</keyword>
<dbReference type="GeneID" id="70178903"/>
<evidence type="ECO:0000256" key="1">
    <source>
        <dbReference type="SAM" id="MobiDB-lite"/>
    </source>
</evidence>
<organism evidence="2 3">
    <name type="scientific">Microdochium trichocladiopsis</name>
    <dbReference type="NCBI Taxonomy" id="1682393"/>
    <lineage>
        <taxon>Eukaryota</taxon>
        <taxon>Fungi</taxon>
        <taxon>Dikarya</taxon>
        <taxon>Ascomycota</taxon>
        <taxon>Pezizomycotina</taxon>
        <taxon>Sordariomycetes</taxon>
        <taxon>Xylariomycetidae</taxon>
        <taxon>Xylariales</taxon>
        <taxon>Microdochiaceae</taxon>
        <taxon>Microdochium</taxon>
    </lineage>
</organism>
<dbReference type="AlphaFoldDB" id="A0A9P8YK91"/>
<feature type="compositionally biased region" description="Basic and acidic residues" evidence="1">
    <location>
        <begin position="541"/>
        <end position="555"/>
    </location>
</feature>
<dbReference type="RefSeq" id="XP_046019488.1">
    <property type="nucleotide sequence ID" value="XM_046149357.1"/>
</dbReference>
<dbReference type="EMBL" id="JAGTJQ010000001">
    <property type="protein sequence ID" value="KAH7041433.1"/>
    <property type="molecule type" value="Genomic_DNA"/>
</dbReference>
<name>A0A9P8YK91_9PEZI</name>
<sequence length="661" mass="75051">MFDVGSLSRAIICKEPDVVYEMVKLNPGLVDDTPPFGFLTHLHLALSVGSFRCFRALIAAVKLTDNLETRCANQRLRGLLEATDKSSGIGIAETVVQVCQMSQNSFARVAGWFQGPVMHSCWYAGALALPFANNCAMRPRHLSLENQVWDCRRCPLDYFKELRRRRQTLEKLASYHFGLIDSARYGLDQGQLLDRHYASVIRRLRELGVSIPNHLVDANSDDQLLPLYHGVLDDAIRQKLASSDHGVGPRAELSALKVEIAHLLFKVGFLDINAPFSDGLTLLEYLILGRSLAQHRPTRAWETITWLVEHGSDVKCHLSNAWKSNHPPHCAASRRCVACRHQHTIPRTTIAHMLAGFIGFSIGQQVNRFPVDYFPWHNLQRIVLPLKIKDETACICSPGGRTPLTYFILDLFSVWPPHEEPDTLSTAMSELIRYWGCTWSVQTYQQAFRLLTFEAFWLEHTCDKPWDDGHHSATDSSRKRDLDAHARFEEFAADFHAFVAHSFNHSKTHHSVRSYDEAEASDVDYKSEKNEAPSDDGTSGKNEEPKGKGKSKPDFGDPALDEDDSSINARESLPCLDCAYWRAMAMKLPMREWLVTEWARRIKEALAELNGSVLVDQYRKELAAMGVRLCERPGNLVENEEDEEGLDKDSWEYWAQRFDEI</sequence>
<reference evidence="2" key="1">
    <citation type="journal article" date="2021" name="Nat. Commun.">
        <title>Genetic determinants of endophytism in the Arabidopsis root mycobiome.</title>
        <authorList>
            <person name="Mesny F."/>
            <person name="Miyauchi S."/>
            <person name="Thiergart T."/>
            <person name="Pickel B."/>
            <person name="Atanasova L."/>
            <person name="Karlsson M."/>
            <person name="Huettel B."/>
            <person name="Barry K.W."/>
            <person name="Haridas S."/>
            <person name="Chen C."/>
            <person name="Bauer D."/>
            <person name="Andreopoulos W."/>
            <person name="Pangilinan J."/>
            <person name="LaButti K."/>
            <person name="Riley R."/>
            <person name="Lipzen A."/>
            <person name="Clum A."/>
            <person name="Drula E."/>
            <person name="Henrissat B."/>
            <person name="Kohler A."/>
            <person name="Grigoriev I.V."/>
            <person name="Martin F.M."/>
            <person name="Hacquard S."/>
        </authorList>
    </citation>
    <scope>NUCLEOTIDE SEQUENCE</scope>
    <source>
        <strain evidence="2">MPI-CAGE-CH-0230</strain>
    </source>
</reference>
<protein>
    <submittedName>
        <fullName evidence="2">Uncharacterized protein</fullName>
    </submittedName>
</protein>
<feature type="region of interest" description="Disordered" evidence="1">
    <location>
        <begin position="520"/>
        <end position="566"/>
    </location>
</feature>
<comment type="caution">
    <text evidence="2">The sequence shown here is derived from an EMBL/GenBank/DDBJ whole genome shotgun (WGS) entry which is preliminary data.</text>
</comment>
<dbReference type="OrthoDB" id="1577640at2759"/>
<gene>
    <name evidence="2" type="ORF">B0I36DRAFT_23492</name>
</gene>
<accession>A0A9P8YK91</accession>
<proteinExistence type="predicted"/>
<feature type="compositionally biased region" description="Basic and acidic residues" evidence="1">
    <location>
        <begin position="523"/>
        <end position="532"/>
    </location>
</feature>
<evidence type="ECO:0000313" key="3">
    <source>
        <dbReference type="Proteomes" id="UP000756346"/>
    </source>
</evidence>
<evidence type="ECO:0000313" key="2">
    <source>
        <dbReference type="EMBL" id="KAH7041433.1"/>
    </source>
</evidence>
<dbReference type="Proteomes" id="UP000756346">
    <property type="component" value="Unassembled WGS sequence"/>
</dbReference>